<comment type="similarity">
    <text evidence="1">Belongs to the ROK (NagC/XylR) family.</text>
</comment>
<reference evidence="4 7" key="2">
    <citation type="submission" date="2024-06" db="EMBL/GenBank/DDBJ databases">
        <title>Genomic Encyclopedia of Type Strains, Phase IV (KMG-IV): sequencing the most valuable type-strain genomes for metagenomic binning, comparative biology and taxonomic classification.</title>
        <authorList>
            <person name="Goeker M."/>
        </authorList>
    </citation>
    <scope>NUCLEOTIDE SEQUENCE [LARGE SCALE GENOMIC DNA]</scope>
    <source>
        <strain evidence="4 7">D-501</strain>
    </source>
</reference>
<dbReference type="Gene3D" id="3.30.420.40">
    <property type="match status" value="2"/>
</dbReference>
<dbReference type="SUPFAM" id="SSF46785">
    <property type="entry name" value="Winged helix' DNA-binding domain"/>
    <property type="match status" value="1"/>
</dbReference>
<keyword evidence="7" id="KW-1185">Reference proteome</keyword>
<dbReference type="Pfam" id="PF12802">
    <property type="entry name" value="MarR_2"/>
    <property type="match status" value="1"/>
</dbReference>
<evidence type="ECO:0000259" key="3">
    <source>
        <dbReference type="Pfam" id="PF12802"/>
    </source>
</evidence>
<dbReference type="AlphaFoldDB" id="A0A5C1PY79"/>
<feature type="domain" description="HTH marR-type" evidence="3">
    <location>
        <begin position="36"/>
        <end position="84"/>
    </location>
</feature>
<dbReference type="InterPro" id="IPR043129">
    <property type="entry name" value="ATPase_NBD"/>
</dbReference>
<dbReference type="InterPro" id="IPR000600">
    <property type="entry name" value="ROK"/>
</dbReference>
<dbReference type="PANTHER" id="PTHR18964">
    <property type="entry name" value="ROK (REPRESSOR, ORF, KINASE) FAMILY"/>
    <property type="match status" value="1"/>
</dbReference>
<evidence type="ECO:0000313" key="7">
    <source>
        <dbReference type="Proteomes" id="UP001549111"/>
    </source>
</evidence>
<keyword evidence="4" id="KW-0418">Kinase</keyword>
<dbReference type="EMBL" id="CP035708">
    <property type="protein sequence ID" value="QEN00753.1"/>
    <property type="molecule type" value="Genomic_DNA"/>
</dbReference>
<dbReference type="GO" id="GO:0016301">
    <property type="term" value="F:kinase activity"/>
    <property type="evidence" value="ECO:0007669"/>
    <property type="project" value="UniProtKB-KW"/>
</dbReference>
<evidence type="ECO:0000313" key="5">
    <source>
        <dbReference type="EMBL" id="QEN00753.1"/>
    </source>
</evidence>
<dbReference type="Gene3D" id="1.10.10.10">
    <property type="entry name" value="Winged helix-like DNA-binding domain superfamily/Winged helix DNA-binding domain"/>
    <property type="match status" value="1"/>
</dbReference>
<feature type="compositionally biased region" description="Pro residues" evidence="2">
    <location>
        <begin position="1"/>
        <end position="10"/>
    </location>
</feature>
<dbReference type="KEGG" id="snn:EWH46_08175"/>
<dbReference type="InterPro" id="IPR036388">
    <property type="entry name" value="WH-like_DNA-bd_sf"/>
</dbReference>
<name>A0A5C1PY79_9BURK</name>
<accession>A0A5C1PY79</accession>
<keyword evidence="4" id="KW-0808">Transferase</keyword>
<dbReference type="SUPFAM" id="SSF53067">
    <property type="entry name" value="Actin-like ATPase domain"/>
    <property type="match status" value="1"/>
</dbReference>
<gene>
    <name evidence="4" type="ORF">ABIC99_001090</name>
    <name evidence="5" type="ORF">EWH46_08175</name>
</gene>
<dbReference type="Proteomes" id="UP001549111">
    <property type="component" value="Unassembled WGS sequence"/>
</dbReference>
<proteinExistence type="inferred from homology"/>
<dbReference type="Pfam" id="PF00480">
    <property type="entry name" value="ROK"/>
    <property type="match status" value="1"/>
</dbReference>
<evidence type="ECO:0000256" key="1">
    <source>
        <dbReference type="ARBA" id="ARBA00006479"/>
    </source>
</evidence>
<protein>
    <submittedName>
        <fullName evidence="4">NBD/HSP70 family sugar kinase</fullName>
    </submittedName>
    <submittedName>
        <fullName evidence="5">ROK family transcriptional regulator</fullName>
    </submittedName>
</protein>
<reference evidence="5 6" key="1">
    <citation type="submission" date="2019-02" db="EMBL/GenBank/DDBJ databases">
        <title>Complete Genome Sequence and Methylome Analysis of Sphaerotilus natans subsp. sulfidivorans D-507.</title>
        <authorList>
            <person name="Fomenkov A."/>
            <person name="Gridneva E."/>
            <person name="Smolyakov D."/>
            <person name="Dubinina G."/>
            <person name="Vincze T."/>
            <person name="Grabovich M."/>
            <person name="Roberts R.J."/>
        </authorList>
    </citation>
    <scope>NUCLEOTIDE SEQUENCE [LARGE SCALE GENOMIC DNA]</scope>
    <source>
        <strain evidence="5 6">D-507</strain>
    </source>
</reference>
<organism evidence="5 6">
    <name type="scientific">Sphaerotilus sulfidivorans</name>
    <dbReference type="NCBI Taxonomy" id="639200"/>
    <lineage>
        <taxon>Bacteria</taxon>
        <taxon>Pseudomonadati</taxon>
        <taxon>Pseudomonadota</taxon>
        <taxon>Betaproteobacteria</taxon>
        <taxon>Burkholderiales</taxon>
        <taxon>Sphaerotilaceae</taxon>
        <taxon>Sphaerotilus</taxon>
    </lineage>
</organism>
<evidence type="ECO:0000313" key="6">
    <source>
        <dbReference type="Proteomes" id="UP000323522"/>
    </source>
</evidence>
<dbReference type="InterPro" id="IPR036390">
    <property type="entry name" value="WH_DNA-bd_sf"/>
</dbReference>
<dbReference type="OrthoDB" id="8595273at2"/>
<dbReference type="Proteomes" id="UP000323522">
    <property type="component" value="Chromosome"/>
</dbReference>
<sequence length="423" mass="45217">MVNPDQPFPDAPSSSSRRPPRGSNQNGMRQFNERVVLQAIRLHGELPKAELARVTGLSTQTISMIVNALLDEGLLLKREPLRGRIGQPSVPIALDPEGAWAIGVKVGRQHADVLLVDFLGRVHHREGLPYAWPDPEHLPAALLAMIRRCREALSARMLPLDRPERLCGIGVAAPLSIGGWTGLFGMPEAQARTWETLDLAGHLATATGLPVHAAKDTVAASLAELVGGEGRRLRNFLYIFVDTFSGGGLVLDSRLHPGAHGNAGAIGSMPLAVPGAGTASTQLLGAASLLNLQRLYETARIDPSAALDERALEPPWHPHTQAWLGHASRALAMAIVGASCVLDIDDVVIDGVIDRRLLARLIAQSGDALDAHCWEGVRRPRLHAGSIGSDARALGGALLPLHADFAPHPEVFLKADPRRQDSD</sequence>
<dbReference type="InterPro" id="IPR000835">
    <property type="entry name" value="HTH_MarR-typ"/>
</dbReference>
<evidence type="ECO:0000313" key="4">
    <source>
        <dbReference type="EMBL" id="MET3603306.1"/>
    </source>
</evidence>
<dbReference type="GO" id="GO:0003700">
    <property type="term" value="F:DNA-binding transcription factor activity"/>
    <property type="evidence" value="ECO:0007669"/>
    <property type="project" value="InterPro"/>
</dbReference>
<dbReference type="EMBL" id="JBEPLS010000003">
    <property type="protein sequence ID" value="MET3603306.1"/>
    <property type="molecule type" value="Genomic_DNA"/>
</dbReference>
<dbReference type="PANTHER" id="PTHR18964:SF149">
    <property type="entry name" value="BIFUNCTIONAL UDP-N-ACETYLGLUCOSAMINE 2-EPIMERASE_N-ACETYLMANNOSAMINE KINASE"/>
    <property type="match status" value="1"/>
</dbReference>
<dbReference type="RefSeq" id="WP_149503474.1">
    <property type="nucleotide sequence ID" value="NZ_CP035708.1"/>
</dbReference>
<evidence type="ECO:0000256" key="2">
    <source>
        <dbReference type="SAM" id="MobiDB-lite"/>
    </source>
</evidence>
<feature type="region of interest" description="Disordered" evidence="2">
    <location>
        <begin position="1"/>
        <end position="30"/>
    </location>
</feature>